<gene>
    <name evidence="1" type="ORF">THAOC_28606</name>
</gene>
<organism evidence="1 2">
    <name type="scientific">Thalassiosira oceanica</name>
    <name type="common">Marine diatom</name>
    <dbReference type="NCBI Taxonomy" id="159749"/>
    <lineage>
        <taxon>Eukaryota</taxon>
        <taxon>Sar</taxon>
        <taxon>Stramenopiles</taxon>
        <taxon>Ochrophyta</taxon>
        <taxon>Bacillariophyta</taxon>
        <taxon>Coscinodiscophyceae</taxon>
        <taxon>Thalassiosirophycidae</taxon>
        <taxon>Thalassiosirales</taxon>
        <taxon>Thalassiosiraceae</taxon>
        <taxon>Thalassiosira</taxon>
    </lineage>
</organism>
<keyword evidence="2" id="KW-1185">Reference proteome</keyword>
<sequence>MVWNGPTTFPVPSPTISGANLLVVQFLGLEKRSSLAQLVERETVNLEAVSSILTGRELYFIDRAIFHLLV</sequence>
<evidence type="ECO:0000313" key="2">
    <source>
        <dbReference type="Proteomes" id="UP000266841"/>
    </source>
</evidence>
<protein>
    <submittedName>
        <fullName evidence="1">Uncharacterized protein</fullName>
    </submittedName>
</protein>
<dbReference type="Proteomes" id="UP000266841">
    <property type="component" value="Unassembled WGS sequence"/>
</dbReference>
<dbReference type="EMBL" id="AGNL01040332">
    <property type="protein sequence ID" value="EJK52156.1"/>
    <property type="molecule type" value="Genomic_DNA"/>
</dbReference>
<reference evidence="1 2" key="1">
    <citation type="journal article" date="2012" name="Genome Biol.">
        <title>Genome and low-iron response of an oceanic diatom adapted to chronic iron limitation.</title>
        <authorList>
            <person name="Lommer M."/>
            <person name="Specht M."/>
            <person name="Roy A.S."/>
            <person name="Kraemer L."/>
            <person name="Andreson R."/>
            <person name="Gutowska M.A."/>
            <person name="Wolf J."/>
            <person name="Bergner S.V."/>
            <person name="Schilhabel M.B."/>
            <person name="Klostermeier U.C."/>
            <person name="Beiko R.G."/>
            <person name="Rosenstiel P."/>
            <person name="Hippler M."/>
            <person name="Laroche J."/>
        </authorList>
    </citation>
    <scope>NUCLEOTIDE SEQUENCE [LARGE SCALE GENOMIC DNA]</scope>
    <source>
        <strain evidence="1 2">CCMP1005</strain>
    </source>
</reference>
<evidence type="ECO:0000313" key="1">
    <source>
        <dbReference type="EMBL" id="EJK52156.1"/>
    </source>
</evidence>
<proteinExistence type="predicted"/>
<dbReference type="AlphaFoldDB" id="K0RTF1"/>
<comment type="caution">
    <text evidence="1">The sequence shown here is derived from an EMBL/GenBank/DDBJ whole genome shotgun (WGS) entry which is preliminary data.</text>
</comment>
<accession>K0RTF1</accession>
<name>K0RTF1_THAOC</name>